<evidence type="ECO:0000313" key="1">
    <source>
        <dbReference type="EMBL" id="AMQ57201.1"/>
    </source>
</evidence>
<reference evidence="1 2" key="2">
    <citation type="journal article" date="2016" name="Genome Announc.">
        <title>Complete Genome Sequence of Algoriphagus sp. Strain M8-2, Isolated from a Brackish Lake.</title>
        <authorList>
            <person name="Muraguchi Y."/>
            <person name="Kushimoto K."/>
            <person name="Ohtsubo Y."/>
            <person name="Suzuki T."/>
            <person name="Dohra H."/>
            <person name="Kimbara K."/>
            <person name="Shintani M."/>
        </authorList>
    </citation>
    <scope>NUCLEOTIDE SEQUENCE [LARGE SCALE GENOMIC DNA]</scope>
    <source>
        <strain evidence="1 2">M8-2</strain>
    </source>
</reference>
<dbReference type="KEGG" id="alm:AO498_12205"/>
<name>A0A142EPZ6_9BACT</name>
<accession>A0A142EPZ6</accession>
<dbReference type="STRING" id="1727163.AO498_12205"/>
<dbReference type="PATRIC" id="fig|1727163.4.peg.2549"/>
<dbReference type="AlphaFoldDB" id="A0A142EPZ6"/>
<dbReference type="Gene3D" id="3.40.30.10">
    <property type="entry name" value="Glutaredoxin"/>
    <property type="match status" value="1"/>
</dbReference>
<dbReference type="Proteomes" id="UP000073816">
    <property type="component" value="Chromosome"/>
</dbReference>
<dbReference type="Pfam" id="PF01257">
    <property type="entry name" value="2Fe-2S_thioredx"/>
    <property type="match status" value="1"/>
</dbReference>
<protein>
    <submittedName>
        <fullName evidence="1">NAD-reducing hydrogenase, alpha subunit</fullName>
    </submittedName>
</protein>
<dbReference type="SUPFAM" id="SSF52833">
    <property type="entry name" value="Thioredoxin-like"/>
    <property type="match status" value="1"/>
</dbReference>
<organism evidence="1 2">
    <name type="scientific">Algoriphagus sanaruensis</name>
    <dbReference type="NCBI Taxonomy" id="1727163"/>
    <lineage>
        <taxon>Bacteria</taxon>
        <taxon>Pseudomonadati</taxon>
        <taxon>Bacteroidota</taxon>
        <taxon>Cytophagia</taxon>
        <taxon>Cytophagales</taxon>
        <taxon>Cyclobacteriaceae</taxon>
        <taxon>Algoriphagus</taxon>
    </lineage>
</organism>
<sequence>MGSERQFLFLCQGKDCKKLGAKLLKKEIKSLLQAKLHRGKFQLVLTKCMDRCKSGPICALGNEVLKRVSIRDIEKKIKEATSLDSQQG</sequence>
<dbReference type="CDD" id="cd02980">
    <property type="entry name" value="TRX_Fd_family"/>
    <property type="match status" value="1"/>
</dbReference>
<evidence type="ECO:0000313" key="2">
    <source>
        <dbReference type="Proteomes" id="UP000073816"/>
    </source>
</evidence>
<dbReference type="OrthoDB" id="9800692at2"/>
<dbReference type="InterPro" id="IPR036249">
    <property type="entry name" value="Thioredoxin-like_sf"/>
</dbReference>
<proteinExistence type="predicted"/>
<reference evidence="2" key="1">
    <citation type="submission" date="2015-09" db="EMBL/GenBank/DDBJ databases">
        <title>Complete sequence of Algoriphagus sp. M8-2.</title>
        <authorList>
            <person name="Shintani M."/>
        </authorList>
    </citation>
    <scope>NUCLEOTIDE SEQUENCE [LARGE SCALE GENOMIC DNA]</scope>
    <source>
        <strain evidence="2">M8-2</strain>
    </source>
</reference>
<dbReference type="RefSeq" id="WP_067547998.1">
    <property type="nucleotide sequence ID" value="NZ_CP012836.1"/>
</dbReference>
<keyword evidence="2" id="KW-1185">Reference proteome</keyword>
<gene>
    <name evidence="1" type="ORF">AO498_12205</name>
</gene>
<dbReference type="EMBL" id="CP012836">
    <property type="protein sequence ID" value="AMQ57201.1"/>
    <property type="molecule type" value="Genomic_DNA"/>
</dbReference>